<protein>
    <submittedName>
        <fullName evidence="1">Uncharacterized protein</fullName>
    </submittedName>
</protein>
<evidence type="ECO:0000313" key="2">
    <source>
        <dbReference type="Proteomes" id="UP001292094"/>
    </source>
</evidence>
<proteinExistence type="predicted"/>
<comment type="caution">
    <text evidence="1">The sequence shown here is derived from an EMBL/GenBank/DDBJ whole genome shotgun (WGS) entry which is preliminary data.</text>
</comment>
<reference evidence="1" key="1">
    <citation type="submission" date="2023-11" db="EMBL/GenBank/DDBJ databases">
        <title>Genome assemblies of two species of porcelain crab, Petrolisthes cinctipes and Petrolisthes manimaculis (Anomura: Porcellanidae).</title>
        <authorList>
            <person name="Angst P."/>
        </authorList>
    </citation>
    <scope>NUCLEOTIDE SEQUENCE</scope>
    <source>
        <strain evidence="1">PB745_02</strain>
        <tissue evidence="1">Gill</tissue>
    </source>
</reference>
<evidence type="ECO:0000313" key="1">
    <source>
        <dbReference type="EMBL" id="KAK4317844.1"/>
    </source>
</evidence>
<gene>
    <name evidence="1" type="ORF">Pmani_011083</name>
</gene>
<dbReference type="EMBL" id="JAWZYT010000885">
    <property type="protein sequence ID" value="KAK4317844.1"/>
    <property type="molecule type" value="Genomic_DNA"/>
</dbReference>
<sequence>MGVCSASYQANTYGHVQPRYTGPLASSVPAGVGGKIIPVSDTYEVASAKNAFFRAYDEQLARIFSIRNSKGHSHGHGGVGYSGGVHIGPGYGGAVNAGPVHASGAGYGGPVHGNTVHRGPVHSGAVHGGARYGGAVRTVTTVHHGPISHGGPGNYPGH</sequence>
<keyword evidence="2" id="KW-1185">Reference proteome</keyword>
<dbReference type="AlphaFoldDB" id="A0AAE1Q093"/>
<organism evidence="1 2">
    <name type="scientific">Petrolisthes manimaculis</name>
    <dbReference type="NCBI Taxonomy" id="1843537"/>
    <lineage>
        <taxon>Eukaryota</taxon>
        <taxon>Metazoa</taxon>
        <taxon>Ecdysozoa</taxon>
        <taxon>Arthropoda</taxon>
        <taxon>Crustacea</taxon>
        <taxon>Multicrustacea</taxon>
        <taxon>Malacostraca</taxon>
        <taxon>Eumalacostraca</taxon>
        <taxon>Eucarida</taxon>
        <taxon>Decapoda</taxon>
        <taxon>Pleocyemata</taxon>
        <taxon>Anomura</taxon>
        <taxon>Galatheoidea</taxon>
        <taxon>Porcellanidae</taxon>
        <taxon>Petrolisthes</taxon>
    </lineage>
</organism>
<name>A0AAE1Q093_9EUCA</name>
<accession>A0AAE1Q093</accession>
<dbReference type="Proteomes" id="UP001292094">
    <property type="component" value="Unassembled WGS sequence"/>
</dbReference>